<organism evidence="2 3">
    <name type="scientific">Paradevosia tibetensis</name>
    <dbReference type="NCBI Taxonomy" id="1447062"/>
    <lineage>
        <taxon>Bacteria</taxon>
        <taxon>Pseudomonadati</taxon>
        <taxon>Pseudomonadota</taxon>
        <taxon>Alphaproteobacteria</taxon>
        <taxon>Hyphomicrobiales</taxon>
        <taxon>Devosiaceae</taxon>
        <taxon>Paradevosia</taxon>
    </lineage>
</organism>
<name>A0A5B9DS57_9HYPH</name>
<proteinExistence type="predicted"/>
<evidence type="ECO:0000256" key="1">
    <source>
        <dbReference type="ARBA" id="ARBA00022729"/>
    </source>
</evidence>
<dbReference type="PANTHER" id="PTHR35936">
    <property type="entry name" value="MEMBRANE-BOUND LYTIC MUREIN TRANSGLYCOSYLASE F"/>
    <property type="match status" value="1"/>
</dbReference>
<dbReference type="Proteomes" id="UP000321062">
    <property type="component" value="Chromosome"/>
</dbReference>
<dbReference type="OrthoDB" id="7812506at2"/>
<dbReference type="InterPro" id="IPR001638">
    <property type="entry name" value="Solute-binding_3/MltF_N"/>
</dbReference>
<keyword evidence="3" id="KW-1185">Reference proteome</keyword>
<evidence type="ECO:0000313" key="2">
    <source>
        <dbReference type="EMBL" id="QEE21775.1"/>
    </source>
</evidence>
<gene>
    <name evidence="2" type="ORF">FNA67_17000</name>
</gene>
<dbReference type="Gene3D" id="3.40.190.10">
    <property type="entry name" value="Periplasmic binding protein-like II"/>
    <property type="match status" value="2"/>
</dbReference>
<dbReference type="RefSeq" id="WP_147657140.1">
    <property type="nucleotide sequence ID" value="NZ_BMFM01000002.1"/>
</dbReference>
<dbReference type="KEGG" id="yti:FNA67_17000"/>
<dbReference type="SUPFAM" id="SSF53850">
    <property type="entry name" value="Periplasmic binding protein-like II"/>
    <property type="match status" value="1"/>
</dbReference>
<accession>A0A5B9DS57</accession>
<evidence type="ECO:0000313" key="3">
    <source>
        <dbReference type="Proteomes" id="UP000321062"/>
    </source>
</evidence>
<dbReference type="EMBL" id="CP041690">
    <property type="protein sequence ID" value="QEE21775.1"/>
    <property type="molecule type" value="Genomic_DNA"/>
</dbReference>
<protein>
    <submittedName>
        <fullName evidence="2">Amino acid ABC transporter substrate-binding protein</fullName>
    </submittedName>
</protein>
<reference evidence="2 3" key="1">
    <citation type="journal article" date="2015" name="Int. J. Syst. Evol. Microbiol.">
        <title>Youhaiella tibetensis gen. nov., sp. nov., isolated from subsurface sediment.</title>
        <authorList>
            <person name="Wang Y.X."/>
            <person name="Huang F.Q."/>
            <person name="Nogi Y."/>
            <person name="Pang S.J."/>
            <person name="Wang P.K."/>
            <person name="Lv J."/>
        </authorList>
    </citation>
    <scope>NUCLEOTIDE SEQUENCE [LARGE SCALE GENOMIC DNA]</scope>
    <source>
        <strain evidence="3">fig4</strain>
    </source>
</reference>
<keyword evidence="1" id="KW-0732">Signal</keyword>
<dbReference type="AlphaFoldDB" id="A0A5B9DS57"/>
<dbReference type="PANTHER" id="PTHR35936:SF19">
    <property type="entry name" value="AMINO-ACID-BINDING PROTEIN YXEM-RELATED"/>
    <property type="match status" value="1"/>
</dbReference>
<sequence length="290" mass="30872">MSGPDDIDRPTGLQRVFGSRLWRDLLIVAVIVAPLSLVYLLPTDTSLAEVQRRGVLTACVPTSYPPLVMEGNDPGFDIRMLEEIARRLGVALQLNVNPAIGQDFNPRNWRVNRAQCEILGGGVVVSAQTRSFLETISTDVQTGWALVSRNGPDLPRGARVGIFPGTGGLDRVALSALMRQNGIAVSLLPSAAALEAAIASGAVDAGITESLGARGIARTHPDWTVAWLPAPSARYALGYGLWKGDLMLKRRLAAILGDLEREGFVSDLETQYGILPIETTAALGGEAKAP</sequence>
<dbReference type="SMART" id="SM00062">
    <property type="entry name" value="PBPb"/>
    <property type="match status" value="1"/>
</dbReference>